<accession>A0ABW5HAW5</accession>
<gene>
    <name evidence="5" type="ORF">ACFSVL_24020</name>
</gene>
<dbReference type="EMBL" id="JBHUKS010000016">
    <property type="protein sequence ID" value="MFD2470478.1"/>
    <property type="molecule type" value="Genomic_DNA"/>
</dbReference>
<keyword evidence="2" id="KW-0436">Ligase</keyword>
<evidence type="ECO:0000259" key="4">
    <source>
        <dbReference type="Pfam" id="PF13193"/>
    </source>
</evidence>
<keyword evidence="6" id="KW-1185">Reference proteome</keyword>
<dbReference type="Pfam" id="PF13193">
    <property type="entry name" value="AMP-binding_C"/>
    <property type="match status" value="1"/>
</dbReference>
<dbReference type="Gene3D" id="3.40.50.12780">
    <property type="entry name" value="N-terminal domain of ligase-like"/>
    <property type="match status" value="1"/>
</dbReference>
<dbReference type="InterPro" id="IPR042099">
    <property type="entry name" value="ANL_N_sf"/>
</dbReference>
<protein>
    <submittedName>
        <fullName evidence="5">AMP-binding protein</fullName>
    </submittedName>
</protein>
<feature type="domain" description="AMP-binding enzyme C-terminal" evidence="4">
    <location>
        <begin position="440"/>
        <end position="515"/>
    </location>
</feature>
<evidence type="ECO:0000313" key="5">
    <source>
        <dbReference type="EMBL" id="MFD2470478.1"/>
    </source>
</evidence>
<proteinExistence type="inferred from homology"/>
<dbReference type="Pfam" id="PF00501">
    <property type="entry name" value="AMP-binding"/>
    <property type="match status" value="1"/>
</dbReference>
<dbReference type="RefSeq" id="WP_378307771.1">
    <property type="nucleotide sequence ID" value="NZ_JBHUKS010000016.1"/>
</dbReference>
<dbReference type="PANTHER" id="PTHR43201:SF5">
    <property type="entry name" value="MEDIUM-CHAIN ACYL-COA LIGASE ACSF2, MITOCHONDRIAL"/>
    <property type="match status" value="1"/>
</dbReference>
<organism evidence="5 6">
    <name type="scientific">Amycolatopsis silviterrae</name>
    <dbReference type="NCBI Taxonomy" id="1656914"/>
    <lineage>
        <taxon>Bacteria</taxon>
        <taxon>Bacillati</taxon>
        <taxon>Actinomycetota</taxon>
        <taxon>Actinomycetes</taxon>
        <taxon>Pseudonocardiales</taxon>
        <taxon>Pseudonocardiaceae</taxon>
        <taxon>Amycolatopsis</taxon>
    </lineage>
</organism>
<dbReference type="InterPro" id="IPR000873">
    <property type="entry name" value="AMP-dep_synth/lig_dom"/>
</dbReference>
<evidence type="ECO:0000259" key="3">
    <source>
        <dbReference type="Pfam" id="PF00501"/>
    </source>
</evidence>
<evidence type="ECO:0000256" key="2">
    <source>
        <dbReference type="ARBA" id="ARBA00022598"/>
    </source>
</evidence>
<dbReference type="InterPro" id="IPR045851">
    <property type="entry name" value="AMP-bd_C_sf"/>
</dbReference>
<feature type="domain" description="AMP-dependent synthetase/ligase" evidence="3">
    <location>
        <begin position="11"/>
        <end position="389"/>
    </location>
</feature>
<dbReference type="PROSITE" id="PS00455">
    <property type="entry name" value="AMP_BINDING"/>
    <property type="match status" value="1"/>
</dbReference>
<name>A0ABW5HAW5_9PSEU</name>
<dbReference type="SUPFAM" id="SSF56801">
    <property type="entry name" value="Acetyl-CoA synthetase-like"/>
    <property type="match status" value="1"/>
</dbReference>
<comment type="caution">
    <text evidence="5">The sequence shown here is derived from an EMBL/GenBank/DDBJ whole genome shotgun (WGS) entry which is preliminary data.</text>
</comment>
<dbReference type="InterPro" id="IPR020845">
    <property type="entry name" value="AMP-binding_CS"/>
</dbReference>
<dbReference type="InterPro" id="IPR025110">
    <property type="entry name" value="AMP-bd_C"/>
</dbReference>
<reference evidence="6" key="1">
    <citation type="journal article" date="2019" name="Int. J. Syst. Evol. Microbiol.">
        <title>The Global Catalogue of Microorganisms (GCM) 10K type strain sequencing project: providing services to taxonomists for standard genome sequencing and annotation.</title>
        <authorList>
            <consortium name="The Broad Institute Genomics Platform"/>
            <consortium name="The Broad Institute Genome Sequencing Center for Infectious Disease"/>
            <person name="Wu L."/>
            <person name="Ma J."/>
        </authorList>
    </citation>
    <scope>NUCLEOTIDE SEQUENCE [LARGE SCALE GENOMIC DNA]</scope>
    <source>
        <strain evidence="6">CGMCC 4.7641</strain>
    </source>
</reference>
<dbReference type="Proteomes" id="UP001597483">
    <property type="component" value="Unassembled WGS sequence"/>
</dbReference>
<evidence type="ECO:0000256" key="1">
    <source>
        <dbReference type="ARBA" id="ARBA00006432"/>
    </source>
</evidence>
<sequence length="522" mass="55159">MSTPRTMPALLDEAARRHGDAPAVVDGTTQLSWTELRERVRTVSRALAAAGVRSGDRVAVWSPNRVEFILAFLGAQCLGAALVPINTRYRGEEARVVLERSGASVLVLCNGFLGNDYLGMLTEAAARSGSGGSGAVPGLPQLHTVIDLGSDGVALPWNEFLAGAESVPAVDESVVTPSTVADILYTSGTTGVPKGVMSTHAQTIGVADVWAKGASLTPADKYAIVNPFFHSFGYKAGVVAAITAGTTIYPVLTFDPVALMELVQRAGISVLPGAPTIFTTLINHPRRGEFDLSSLRFAIAGAASVPENLFSDMLEILGFEQVAQAYGLTECVVATQSRPNEDPQHVAHTTGPAVPGLEIRAVDGEGKDVPVGADGEILIRGEFVMLGYFDDPDATAAAIDDGGWLHTGDVGRLDEHGCVKITGRLKDMFTVGGFNVYPAEVENVLSTHPDVVEAAVIGVDDERMGSVGRAYVTLWAGIELDPAALREYCRERLANFKVPREFVAIAELPRNASGKIVKRELG</sequence>
<dbReference type="Gene3D" id="3.30.300.30">
    <property type="match status" value="1"/>
</dbReference>
<dbReference type="PANTHER" id="PTHR43201">
    <property type="entry name" value="ACYL-COA SYNTHETASE"/>
    <property type="match status" value="1"/>
</dbReference>
<comment type="similarity">
    <text evidence="1">Belongs to the ATP-dependent AMP-binding enzyme family.</text>
</comment>
<evidence type="ECO:0000313" key="6">
    <source>
        <dbReference type="Proteomes" id="UP001597483"/>
    </source>
</evidence>